<evidence type="ECO:0000313" key="1">
    <source>
        <dbReference type="EMBL" id="GAH22460.1"/>
    </source>
</evidence>
<name>X1EQ85_9ZZZZ</name>
<reference evidence="1" key="1">
    <citation type="journal article" date="2014" name="Front. Microbiol.">
        <title>High frequency of phylogenetically diverse reductive dehalogenase-homologous genes in deep subseafloor sedimentary metagenomes.</title>
        <authorList>
            <person name="Kawai M."/>
            <person name="Futagami T."/>
            <person name="Toyoda A."/>
            <person name="Takaki Y."/>
            <person name="Nishi S."/>
            <person name="Hori S."/>
            <person name="Arai W."/>
            <person name="Tsubouchi T."/>
            <person name="Morono Y."/>
            <person name="Uchiyama I."/>
            <person name="Ito T."/>
            <person name="Fujiyama A."/>
            <person name="Inagaki F."/>
            <person name="Takami H."/>
        </authorList>
    </citation>
    <scope>NUCLEOTIDE SEQUENCE</scope>
    <source>
        <strain evidence="1">Expedition CK06-06</strain>
    </source>
</reference>
<accession>X1EQ85</accession>
<protein>
    <submittedName>
        <fullName evidence="1">Uncharacterized protein</fullName>
    </submittedName>
</protein>
<feature type="non-terminal residue" evidence="1">
    <location>
        <position position="1"/>
    </location>
</feature>
<comment type="caution">
    <text evidence="1">The sequence shown here is derived from an EMBL/GenBank/DDBJ whole genome shotgun (WGS) entry which is preliminary data.</text>
</comment>
<dbReference type="AlphaFoldDB" id="X1EQ85"/>
<gene>
    <name evidence="1" type="ORF">S03H2_04806</name>
</gene>
<sequence length="84" mass="9498">IVLSSGFIVLFSIFFPAEVYNPSILKSTLPLCFLASGSTLKLIMVSYVRGEVFLSCFFISLSISSWEILQIQDLFQHFVYHKIG</sequence>
<proteinExistence type="predicted"/>
<organism evidence="1">
    <name type="scientific">marine sediment metagenome</name>
    <dbReference type="NCBI Taxonomy" id="412755"/>
    <lineage>
        <taxon>unclassified sequences</taxon>
        <taxon>metagenomes</taxon>
        <taxon>ecological metagenomes</taxon>
    </lineage>
</organism>
<dbReference type="EMBL" id="BARU01001946">
    <property type="protein sequence ID" value="GAH22460.1"/>
    <property type="molecule type" value="Genomic_DNA"/>
</dbReference>